<name>A0A087SW22_STEMI</name>
<dbReference type="Pfam" id="PF01498">
    <property type="entry name" value="HTH_Tnp_Tc3_2"/>
    <property type="match status" value="1"/>
</dbReference>
<evidence type="ECO:0000259" key="2">
    <source>
        <dbReference type="Pfam" id="PF01498"/>
    </source>
</evidence>
<accession>A0A087SW22</accession>
<dbReference type="PANTHER" id="PTHR23022">
    <property type="entry name" value="TRANSPOSABLE ELEMENT-RELATED"/>
    <property type="match status" value="1"/>
</dbReference>
<evidence type="ECO:0000256" key="1">
    <source>
        <dbReference type="ARBA" id="ARBA00004123"/>
    </source>
</evidence>
<comment type="subcellular location">
    <subcellularLocation>
        <location evidence="1">Nucleus</location>
    </subcellularLocation>
</comment>
<evidence type="ECO:0000259" key="3">
    <source>
        <dbReference type="Pfam" id="PF13358"/>
    </source>
</evidence>
<dbReference type="EMBL" id="KK112209">
    <property type="protein sequence ID" value="KFM57061.1"/>
    <property type="molecule type" value="Genomic_DNA"/>
</dbReference>
<keyword evidence="5" id="KW-1185">Reference proteome</keyword>
<dbReference type="GO" id="GO:0006313">
    <property type="term" value="P:DNA transposition"/>
    <property type="evidence" value="ECO:0007669"/>
    <property type="project" value="InterPro"/>
</dbReference>
<dbReference type="OrthoDB" id="6436610at2759"/>
<protein>
    <submittedName>
        <fullName evidence="4">Transposable element Tcb2 transposase</fullName>
    </submittedName>
</protein>
<dbReference type="GO" id="GO:0005634">
    <property type="term" value="C:nucleus"/>
    <property type="evidence" value="ECO:0007669"/>
    <property type="project" value="UniProtKB-SubCell"/>
</dbReference>
<evidence type="ECO:0000313" key="4">
    <source>
        <dbReference type="EMBL" id="KFM57061.1"/>
    </source>
</evidence>
<dbReference type="Gene3D" id="3.30.420.10">
    <property type="entry name" value="Ribonuclease H-like superfamily/Ribonuclease H"/>
    <property type="match status" value="1"/>
</dbReference>
<dbReference type="InterPro" id="IPR009057">
    <property type="entry name" value="Homeodomain-like_sf"/>
</dbReference>
<dbReference type="OMA" id="THRSYTE"/>
<dbReference type="InterPro" id="IPR038717">
    <property type="entry name" value="Tc1-like_DDE_dom"/>
</dbReference>
<dbReference type="GO" id="GO:0003677">
    <property type="term" value="F:DNA binding"/>
    <property type="evidence" value="ECO:0007669"/>
    <property type="project" value="InterPro"/>
</dbReference>
<feature type="domain" description="Tc1-like transposase DDE" evidence="3">
    <location>
        <begin position="120"/>
        <end position="261"/>
    </location>
</feature>
<dbReference type="GO" id="GO:0015074">
    <property type="term" value="P:DNA integration"/>
    <property type="evidence" value="ECO:0007669"/>
    <property type="project" value="InterPro"/>
</dbReference>
<reference evidence="4 5" key="1">
    <citation type="submission" date="2013-11" db="EMBL/GenBank/DDBJ databases">
        <title>Genome sequencing of Stegodyphus mimosarum.</title>
        <authorList>
            <person name="Bechsgaard J."/>
        </authorList>
    </citation>
    <scope>NUCLEOTIDE SEQUENCE [LARGE SCALE GENOMIC DNA]</scope>
</reference>
<gene>
    <name evidence="4" type="ORF">X975_18227</name>
</gene>
<evidence type="ECO:0000313" key="5">
    <source>
        <dbReference type="Proteomes" id="UP000054359"/>
    </source>
</evidence>
<organism evidence="4 5">
    <name type="scientific">Stegodyphus mimosarum</name>
    <name type="common">African social velvet spider</name>
    <dbReference type="NCBI Taxonomy" id="407821"/>
    <lineage>
        <taxon>Eukaryota</taxon>
        <taxon>Metazoa</taxon>
        <taxon>Ecdysozoa</taxon>
        <taxon>Arthropoda</taxon>
        <taxon>Chelicerata</taxon>
        <taxon>Arachnida</taxon>
        <taxon>Araneae</taxon>
        <taxon>Araneomorphae</taxon>
        <taxon>Entelegynae</taxon>
        <taxon>Eresoidea</taxon>
        <taxon>Eresidae</taxon>
        <taxon>Stegodyphus</taxon>
    </lineage>
</organism>
<dbReference type="Proteomes" id="UP000054359">
    <property type="component" value="Unassembled WGS sequence"/>
</dbReference>
<dbReference type="InterPro" id="IPR052338">
    <property type="entry name" value="Transposase_5"/>
</dbReference>
<sequence>MVNVSPSVVHRLWRQFQTTDSASRRFSQGRPTATTSADDRYVTLCARRNRTSTPTLLRSSLAAATGSFVSALTVLRRLHEGGLYGRRPAICAPLTSRHRRDRLQWARQHVHWTPDQWWAVLFTNESSFSLEIDSSYLIWRELGTRYHPSNIRERDAYGRGRVCVWDGISLGGRTYIHVFPRENVNAQVYRDDILDAYVRPYAGTIGDVFLLQDDNARPHRVRIVDDYLLQETIIRTAWRARSPDLNPIEDSWDVLKRRLAALNPSTQTLATALKEQWLSLIMKLIDRIIETITHRSYTEILRNSFEMSKVNNFSCDKNMP</sequence>
<dbReference type="InterPro" id="IPR036397">
    <property type="entry name" value="RNaseH_sf"/>
</dbReference>
<dbReference type="Pfam" id="PF13358">
    <property type="entry name" value="DDE_3"/>
    <property type="match status" value="1"/>
</dbReference>
<feature type="non-terminal residue" evidence="4">
    <location>
        <position position="320"/>
    </location>
</feature>
<dbReference type="AlphaFoldDB" id="A0A087SW22"/>
<dbReference type="SUPFAM" id="SSF46689">
    <property type="entry name" value="Homeodomain-like"/>
    <property type="match status" value="1"/>
</dbReference>
<feature type="domain" description="Transposase Tc1-like" evidence="2">
    <location>
        <begin position="39"/>
        <end position="111"/>
    </location>
</feature>
<proteinExistence type="predicted"/>
<dbReference type="InterPro" id="IPR002492">
    <property type="entry name" value="Transposase_Tc1-like"/>
</dbReference>
<dbReference type="PANTHER" id="PTHR23022:SF135">
    <property type="entry name" value="SI:DKEY-77F5.3"/>
    <property type="match status" value="1"/>
</dbReference>